<dbReference type="InterPro" id="IPR051333">
    <property type="entry name" value="CLIP_Serine_Protease"/>
</dbReference>
<sequence length="259" mass="28951">MKLQDYVRYLICILVVNFGTINCSQKGIDNSNQDQIEYRHKRGVLDLFFGRFRTCGACCKLYRATAHEIKISLGEHDRCTLDISSVNVSVEAVTLHPEFNPESDAHDLALIRLSRPTKFEKRISPVCLPNPGSTYLGQVGTLVGWSTYKDMGDVRACRPRKLGLPILGYNECIKSGIDPIRLNNDYGCVGIVGTNSLICADDLGSPLQYRSYSGIYDLIGIIPSINKCDDTPRPTVFTRVGPHLDWILQHTKDACYCTK</sequence>
<name>A0A6I9XCK0_9HYME</name>
<dbReference type="GeneID" id="105430687"/>
<dbReference type="Pfam" id="PF00089">
    <property type="entry name" value="Trypsin"/>
    <property type="match status" value="1"/>
</dbReference>
<dbReference type="InterPro" id="IPR001254">
    <property type="entry name" value="Trypsin_dom"/>
</dbReference>
<evidence type="ECO:0000259" key="1">
    <source>
        <dbReference type="PROSITE" id="PS50240"/>
    </source>
</evidence>
<accession>A0A6I9XCK0</accession>
<dbReference type="SUPFAM" id="SSF50494">
    <property type="entry name" value="Trypsin-like serine proteases"/>
    <property type="match status" value="1"/>
</dbReference>
<dbReference type="InterPro" id="IPR043504">
    <property type="entry name" value="Peptidase_S1_PA_chymotrypsin"/>
</dbReference>
<dbReference type="Gene3D" id="2.40.10.10">
    <property type="entry name" value="Trypsin-like serine proteases"/>
    <property type="match status" value="1"/>
</dbReference>
<dbReference type="AlphaFoldDB" id="A0A6I9XCK0"/>
<keyword evidence="2" id="KW-1185">Reference proteome</keyword>
<dbReference type="Proteomes" id="UP000504615">
    <property type="component" value="Unplaced"/>
</dbReference>
<dbReference type="OrthoDB" id="546450at2759"/>
<dbReference type="GO" id="GO:0006508">
    <property type="term" value="P:proteolysis"/>
    <property type="evidence" value="ECO:0007669"/>
    <property type="project" value="InterPro"/>
</dbReference>
<dbReference type="InterPro" id="IPR009003">
    <property type="entry name" value="Peptidase_S1_PA"/>
</dbReference>
<dbReference type="SMART" id="SM00020">
    <property type="entry name" value="Tryp_SPc"/>
    <property type="match status" value="1"/>
</dbReference>
<proteinExistence type="predicted"/>
<organism evidence="2 3">
    <name type="scientific">Pogonomyrmex barbatus</name>
    <name type="common">red harvester ant</name>
    <dbReference type="NCBI Taxonomy" id="144034"/>
    <lineage>
        <taxon>Eukaryota</taxon>
        <taxon>Metazoa</taxon>
        <taxon>Ecdysozoa</taxon>
        <taxon>Arthropoda</taxon>
        <taxon>Hexapoda</taxon>
        <taxon>Insecta</taxon>
        <taxon>Pterygota</taxon>
        <taxon>Neoptera</taxon>
        <taxon>Endopterygota</taxon>
        <taxon>Hymenoptera</taxon>
        <taxon>Apocrita</taxon>
        <taxon>Aculeata</taxon>
        <taxon>Formicoidea</taxon>
        <taxon>Formicidae</taxon>
        <taxon>Myrmicinae</taxon>
        <taxon>Pogonomyrmex</taxon>
    </lineage>
</organism>
<dbReference type="PANTHER" id="PTHR24260:SF145">
    <property type="entry name" value="FI17609P1-RELATED"/>
    <property type="match status" value="1"/>
</dbReference>
<dbReference type="KEGG" id="pbar:105430687"/>
<dbReference type="PANTHER" id="PTHR24260">
    <property type="match status" value="1"/>
</dbReference>
<evidence type="ECO:0000313" key="3">
    <source>
        <dbReference type="RefSeq" id="XP_011642667.1"/>
    </source>
</evidence>
<protein>
    <submittedName>
        <fullName evidence="3">Vitamin K-dependent protein C-like</fullName>
    </submittedName>
</protein>
<evidence type="ECO:0000313" key="2">
    <source>
        <dbReference type="Proteomes" id="UP000504615"/>
    </source>
</evidence>
<reference evidence="3" key="1">
    <citation type="submission" date="2025-08" db="UniProtKB">
        <authorList>
            <consortium name="RefSeq"/>
        </authorList>
    </citation>
    <scope>IDENTIFICATION</scope>
</reference>
<dbReference type="PROSITE" id="PS50240">
    <property type="entry name" value="TRYPSIN_DOM"/>
    <property type="match status" value="1"/>
</dbReference>
<dbReference type="RefSeq" id="XP_011642667.1">
    <property type="nucleotide sequence ID" value="XM_011644365.2"/>
</dbReference>
<feature type="domain" description="Peptidase S1" evidence="1">
    <location>
        <begin position="43"/>
        <end position="252"/>
    </location>
</feature>
<dbReference type="GO" id="GO:0004252">
    <property type="term" value="F:serine-type endopeptidase activity"/>
    <property type="evidence" value="ECO:0007669"/>
    <property type="project" value="InterPro"/>
</dbReference>
<gene>
    <name evidence="3" type="primary">LOC105430687</name>
</gene>